<dbReference type="SUPFAM" id="SSF51197">
    <property type="entry name" value="Clavaminate synthase-like"/>
    <property type="match status" value="1"/>
</dbReference>
<evidence type="ECO:0000313" key="4">
    <source>
        <dbReference type="Proteomes" id="UP001633002"/>
    </source>
</evidence>
<dbReference type="PANTHER" id="PTHR10696">
    <property type="entry name" value="GAMMA-BUTYROBETAINE HYDROXYLASE-RELATED"/>
    <property type="match status" value="1"/>
</dbReference>
<evidence type="ECO:0000256" key="1">
    <source>
        <dbReference type="ARBA" id="ARBA00023002"/>
    </source>
</evidence>
<keyword evidence="4" id="KW-1185">Reference proteome</keyword>
<sequence length="334" mass="38073">MERELLQEVQIPGQKTLNGWGNLPSVLAPAAGRIVTVKELVDWIKQEKSWIEEQLLKSGAILFRGCDVKNAEDFNAVVEAFDYEERLYTGGLAQRSHVVGRIYTANEAPAHVYIPFHHEMAQLPTSPSKVFFFCDIEPTKGGETPLLWSNSVVRRLQQECGDFLQQLEQKGLIYQYFFGDEDIPDAYIVRSWKTLYKVKDRAELEAKIAESGGQIKLEWIDGHGVKVMIGPVPALKWDKQRQQNAFYNYMVMNYITDYEVLSKDKEAAAFDNVIFGDGSAIPEEQVLTCQRIMAEEKVEFKWQRGDVMLIDNVAVQHSKNPCFSSRRILSSLIA</sequence>
<proteinExistence type="predicted"/>
<comment type="caution">
    <text evidence="3">The sequence shown here is derived from an EMBL/GenBank/DDBJ whole genome shotgun (WGS) entry which is preliminary data.</text>
</comment>
<protein>
    <recommendedName>
        <fullName evidence="2">TauD/TfdA-like domain-containing protein</fullName>
    </recommendedName>
</protein>
<accession>A0ABD3I4V2</accession>
<organism evidence="3 4">
    <name type="scientific">Riccia sorocarpa</name>
    <dbReference type="NCBI Taxonomy" id="122646"/>
    <lineage>
        <taxon>Eukaryota</taxon>
        <taxon>Viridiplantae</taxon>
        <taxon>Streptophyta</taxon>
        <taxon>Embryophyta</taxon>
        <taxon>Marchantiophyta</taxon>
        <taxon>Marchantiopsida</taxon>
        <taxon>Marchantiidae</taxon>
        <taxon>Marchantiales</taxon>
        <taxon>Ricciaceae</taxon>
        <taxon>Riccia</taxon>
    </lineage>
</organism>
<dbReference type="Proteomes" id="UP001633002">
    <property type="component" value="Unassembled WGS sequence"/>
</dbReference>
<name>A0ABD3I4V2_9MARC</name>
<dbReference type="Pfam" id="PF02668">
    <property type="entry name" value="TauD"/>
    <property type="match status" value="1"/>
</dbReference>
<dbReference type="EMBL" id="JBJQOH010000002">
    <property type="protein sequence ID" value="KAL3698481.1"/>
    <property type="molecule type" value="Genomic_DNA"/>
</dbReference>
<dbReference type="AlphaFoldDB" id="A0ABD3I4V2"/>
<dbReference type="PANTHER" id="PTHR10696:SF21">
    <property type="entry name" value="TAUD_TFDA-LIKE DOMAIN-CONTAINING PROTEIN"/>
    <property type="match status" value="1"/>
</dbReference>
<dbReference type="InterPro" id="IPR042098">
    <property type="entry name" value="TauD-like_sf"/>
</dbReference>
<gene>
    <name evidence="3" type="ORF">R1sor_012557</name>
</gene>
<evidence type="ECO:0000259" key="2">
    <source>
        <dbReference type="Pfam" id="PF02668"/>
    </source>
</evidence>
<dbReference type="Gene3D" id="3.60.130.10">
    <property type="entry name" value="Clavaminate synthase-like"/>
    <property type="match status" value="1"/>
</dbReference>
<dbReference type="InterPro" id="IPR003819">
    <property type="entry name" value="TauD/TfdA-like"/>
</dbReference>
<evidence type="ECO:0000313" key="3">
    <source>
        <dbReference type="EMBL" id="KAL3698481.1"/>
    </source>
</evidence>
<dbReference type="GO" id="GO:0016491">
    <property type="term" value="F:oxidoreductase activity"/>
    <property type="evidence" value="ECO:0007669"/>
    <property type="project" value="UniProtKB-KW"/>
</dbReference>
<dbReference type="InterPro" id="IPR050411">
    <property type="entry name" value="AlphaKG_dependent_hydroxylases"/>
</dbReference>
<feature type="domain" description="TauD/TfdA-like" evidence="2">
    <location>
        <begin position="35"/>
        <end position="329"/>
    </location>
</feature>
<reference evidence="3 4" key="1">
    <citation type="submission" date="2024-09" db="EMBL/GenBank/DDBJ databases">
        <title>Chromosome-scale assembly of Riccia sorocarpa.</title>
        <authorList>
            <person name="Paukszto L."/>
        </authorList>
    </citation>
    <scope>NUCLEOTIDE SEQUENCE [LARGE SCALE GENOMIC DNA]</scope>
    <source>
        <strain evidence="3">LP-2024</strain>
        <tissue evidence="3">Aerial parts of the thallus</tissue>
    </source>
</reference>
<keyword evidence="1" id="KW-0560">Oxidoreductase</keyword>